<sequence>MAGRFKGKRNLVRNREGRLLAEGSRLFLPGHLDQVRAIAMRGINEDQMSELFDINRRQIGTWKKQYPLFKEALEDGYTDADAAVLSALYQSAVGYTHDEEKLFFWDGDVTRAPTVKHYKPDVTAIKLWITNRQRDHWKDRQHTAVSGGDGDSSPLGLRDETKLEVMSSILALIQSKPDNAVTIDGKTGEVVEE</sequence>
<evidence type="ECO:0000313" key="1">
    <source>
        <dbReference type="EMBL" id="KKN76730.1"/>
    </source>
</evidence>
<evidence type="ECO:0008006" key="2">
    <source>
        <dbReference type="Google" id="ProtNLM"/>
    </source>
</evidence>
<name>A0A0F9T662_9ZZZZ</name>
<dbReference type="EMBL" id="LAZR01000290">
    <property type="protein sequence ID" value="KKN76730.1"/>
    <property type="molecule type" value="Genomic_DNA"/>
</dbReference>
<comment type="caution">
    <text evidence="1">The sequence shown here is derived from an EMBL/GenBank/DDBJ whole genome shotgun (WGS) entry which is preliminary data.</text>
</comment>
<gene>
    <name evidence="1" type="ORF">LCGC14_0367010</name>
</gene>
<proteinExistence type="predicted"/>
<dbReference type="AlphaFoldDB" id="A0A0F9T662"/>
<reference evidence="1" key="1">
    <citation type="journal article" date="2015" name="Nature">
        <title>Complex archaea that bridge the gap between prokaryotes and eukaryotes.</title>
        <authorList>
            <person name="Spang A."/>
            <person name="Saw J.H."/>
            <person name="Jorgensen S.L."/>
            <person name="Zaremba-Niedzwiedzka K."/>
            <person name="Martijn J."/>
            <person name="Lind A.E."/>
            <person name="van Eijk R."/>
            <person name="Schleper C."/>
            <person name="Guy L."/>
            <person name="Ettema T.J."/>
        </authorList>
    </citation>
    <scope>NUCLEOTIDE SEQUENCE</scope>
</reference>
<organism evidence="1">
    <name type="scientific">marine sediment metagenome</name>
    <dbReference type="NCBI Taxonomy" id="412755"/>
    <lineage>
        <taxon>unclassified sequences</taxon>
        <taxon>metagenomes</taxon>
        <taxon>ecological metagenomes</taxon>
    </lineage>
</organism>
<protein>
    <recommendedName>
        <fullName evidence="2">Terminase small subunit</fullName>
    </recommendedName>
</protein>
<accession>A0A0F9T662</accession>